<dbReference type="InterPro" id="IPR053295">
    <property type="entry name" value="Innate_immunity_reg"/>
</dbReference>
<keyword evidence="4" id="KW-1015">Disulfide bond</keyword>
<evidence type="ECO:0000256" key="2">
    <source>
        <dbReference type="ARBA" id="ARBA00022525"/>
    </source>
</evidence>
<feature type="disulfide bond" evidence="4">
    <location>
        <begin position="427"/>
        <end position="436"/>
    </location>
</feature>
<dbReference type="InterPro" id="IPR000742">
    <property type="entry name" value="EGF"/>
</dbReference>
<evidence type="ECO:0000256" key="3">
    <source>
        <dbReference type="ARBA" id="ARBA00022729"/>
    </source>
</evidence>
<keyword evidence="6" id="KW-1185">Reference proteome</keyword>
<dbReference type="Pfam" id="PF25106">
    <property type="entry name" value="VWA_4"/>
    <property type="match status" value="1"/>
</dbReference>
<evidence type="ECO:0000256" key="4">
    <source>
        <dbReference type="PROSITE-ProRule" id="PRU00076"/>
    </source>
</evidence>
<dbReference type="PROSITE" id="PS01186">
    <property type="entry name" value="EGF_2"/>
    <property type="match status" value="1"/>
</dbReference>
<evidence type="ECO:0000259" key="5">
    <source>
        <dbReference type="PROSITE" id="PS50026"/>
    </source>
</evidence>
<dbReference type="PANTHER" id="PTHR47324:SF2">
    <property type="entry name" value="EGF-LIKE DOMAIN-CONTAINING PROTEIN-RELATED"/>
    <property type="match status" value="1"/>
</dbReference>
<keyword evidence="3" id="KW-0732">Signal</keyword>
<evidence type="ECO:0000313" key="7">
    <source>
        <dbReference type="WBParaSite" id="PSAMB.scaffold4252size15199.g23815.t1"/>
    </source>
</evidence>
<dbReference type="SUPFAM" id="SSF53300">
    <property type="entry name" value="vWA-like"/>
    <property type="match status" value="1"/>
</dbReference>
<dbReference type="Proteomes" id="UP000887566">
    <property type="component" value="Unplaced"/>
</dbReference>
<dbReference type="PROSITE" id="PS50026">
    <property type="entry name" value="EGF_3"/>
    <property type="match status" value="1"/>
</dbReference>
<dbReference type="InterPro" id="IPR036465">
    <property type="entry name" value="vWFA_dom_sf"/>
</dbReference>
<dbReference type="PROSITE" id="PS00022">
    <property type="entry name" value="EGF_1"/>
    <property type="match status" value="1"/>
</dbReference>
<keyword evidence="2" id="KW-0964">Secreted</keyword>
<dbReference type="Pfam" id="PF24415">
    <property type="entry name" value="Ig_Irg-7"/>
    <property type="match status" value="1"/>
</dbReference>
<dbReference type="WBParaSite" id="PSAMB.scaffold4252size15199.g23815.t1">
    <property type="protein sequence ID" value="PSAMB.scaffold4252size15199.g23815.t1"/>
    <property type="gene ID" value="PSAMB.scaffold4252size15199.g23815"/>
</dbReference>
<reference evidence="7" key="1">
    <citation type="submission" date="2022-11" db="UniProtKB">
        <authorList>
            <consortium name="WormBaseParasite"/>
        </authorList>
    </citation>
    <scope>IDENTIFICATION</scope>
</reference>
<dbReference type="InterPro" id="IPR057086">
    <property type="entry name" value="GBD_Irg-7_N"/>
</dbReference>
<name>A0A914WIG2_9BILA</name>
<dbReference type="Pfam" id="PF23623">
    <property type="entry name" value="GBD_IRG7_N"/>
    <property type="match status" value="1"/>
</dbReference>
<dbReference type="Gene3D" id="2.10.25.10">
    <property type="entry name" value="Laminin"/>
    <property type="match status" value="1"/>
</dbReference>
<organism evidence="6 7">
    <name type="scientific">Plectus sambesii</name>
    <dbReference type="NCBI Taxonomy" id="2011161"/>
    <lineage>
        <taxon>Eukaryota</taxon>
        <taxon>Metazoa</taxon>
        <taxon>Ecdysozoa</taxon>
        <taxon>Nematoda</taxon>
        <taxon>Chromadorea</taxon>
        <taxon>Plectida</taxon>
        <taxon>Plectina</taxon>
        <taxon>Plectoidea</taxon>
        <taxon>Plectidae</taxon>
        <taxon>Plectus</taxon>
    </lineage>
</organism>
<feature type="domain" description="EGF-like" evidence="5">
    <location>
        <begin position="403"/>
        <end position="437"/>
    </location>
</feature>
<proteinExistence type="predicted"/>
<evidence type="ECO:0000313" key="6">
    <source>
        <dbReference type="Proteomes" id="UP000887566"/>
    </source>
</evidence>
<accession>A0A914WIG2</accession>
<dbReference type="Gene3D" id="3.40.50.410">
    <property type="entry name" value="von Willebrand factor, type A domain"/>
    <property type="match status" value="1"/>
</dbReference>
<dbReference type="SMART" id="SM00604">
    <property type="entry name" value="MD"/>
    <property type="match status" value="1"/>
</dbReference>
<evidence type="ECO:0000256" key="1">
    <source>
        <dbReference type="ARBA" id="ARBA00004613"/>
    </source>
</evidence>
<comment type="subcellular location">
    <subcellularLocation>
        <location evidence="1">Secreted</location>
    </subcellularLocation>
</comment>
<dbReference type="AlphaFoldDB" id="A0A914WIG2"/>
<dbReference type="InterPro" id="IPR057085">
    <property type="entry name" value="Ig_Irg-7"/>
</dbReference>
<keyword evidence="4" id="KW-0245">EGF-like domain</keyword>
<sequence length="848" mass="92135">MISMLTVSVGCDAHVTPSLTSLRIHINFPIKVLNVLWSFVFYHPSRTQPDELRASVQPSVTARVIAMNGAMKLLLVFVAACCTPTAFGEEVRTSKWSYVFTALSKSPTADNAEQANNALVSAIGGSLLTCNPGWTGQFCESPICSSKGTVTPPNQSIYGQLVDMVSLPKCAGSFQFPYDSLSDFAYINVQSDGGAPVVVLTDSNGTIVGSVEATGDETQYHVFYRKLLPGTYSVSVRLTIGQANYCAVDVNAYSDVSIRTGFVSPAQNDFPPDDRHGNADERSYFVAHAFNLPYPGGLSTVIITEDGSDAYRAVLGKRYACVYENFAGWFTCKAGSTYMAKLDGIDYNGNPLRRSLTFRCLLGTTTQAPITTSPPPISQCLNGGTLLYAGTPDAYCYCPVLFTGRSCENALCMNGGSRNQLGTACICLEGFTGPNCQNVNCTFTDNIGLLTDQTSLVFVVRASTSMAANIPQIAAAAQAVIDSYNDRGANVFRTYVLVSFVNGAVQVQNFLTSGDSWRFISALTNLANNLQPGADCKDNVMDAVSSTFESFILTKSPIFVFTDAYANDYQAFFGIFNRNANIKFPIYFITITPTPESGCVNEPLYPGNRAMQDVARYTQALSMAVDSTSPNLRNLIQGVLLGTTNGMNPVYSNDMQQCSRQPTFQAFYADSSATSIIFMATGVGLQLSVIDPNGAVVTPVTQFQLGNAYGWYLANPVVGQYLLQLSSSQSDSPCSYRILARSNYDFFYSSSPGLIFDAGFSEPVYNNARHIVAVFNGEPIIDPYRQFAEITIYGNDDNDVRQSLYMSSGTYRSGCTYKMYFGAYNCRTPERLLYITVSTSSTCISFKR</sequence>
<comment type="caution">
    <text evidence="4">Lacks conserved residue(s) required for the propagation of feature annotation.</text>
</comment>
<dbReference type="InterPro" id="IPR006582">
    <property type="entry name" value="MD_domain"/>
</dbReference>
<dbReference type="PANTHER" id="PTHR47324">
    <property type="entry name" value="PROTEIN IRG-7-RELATED"/>
    <property type="match status" value="1"/>
</dbReference>
<protein>
    <submittedName>
        <fullName evidence="7">EGF-like domain-containing protein</fullName>
    </submittedName>
</protein>
<dbReference type="CDD" id="cd00054">
    <property type="entry name" value="EGF_CA"/>
    <property type="match status" value="1"/>
</dbReference>
<dbReference type="InterPro" id="IPR056861">
    <property type="entry name" value="HMCN1-like_VWA"/>
</dbReference>